<evidence type="ECO:0000313" key="3">
    <source>
        <dbReference type="Proteomes" id="UP000803844"/>
    </source>
</evidence>
<gene>
    <name evidence="2" type="ORF">M406DRAFT_68129</name>
</gene>
<organism evidence="2 3">
    <name type="scientific">Cryphonectria parasitica (strain ATCC 38755 / EP155)</name>
    <dbReference type="NCBI Taxonomy" id="660469"/>
    <lineage>
        <taxon>Eukaryota</taxon>
        <taxon>Fungi</taxon>
        <taxon>Dikarya</taxon>
        <taxon>Ascomycota</taxon>
        <taxon>Pezizomycotina</taxon>
        <taxon>Sordariomycetes</taxon>
        <taxon>Sordariomycetidae</taxon>
        <taxon>Diaporthales</taxon>
        <taxon>Cryphonectriaceae</taxon>
        <taxon>Cryphonectria-Endothia species complex</taxon>
        <taxon>Cryphonectria</taxon>
    </lineage>
</organism>
<feature type="compositionally biased region" description="Low complexity" evidence="1">
    <location>
        <begin position="25"/>
        <end position="39"/>
    </location>
</feature>
<name>A0A9P5CNQ5_CRYP1</name>
<proteinExistence type="predicted"/>
<evidence type="ECO:0000313" key="2">
    <source>
        <dbReference type="EMBL" id="KAF3765709.1"/>
    </source>
</evidence>
<protein>
    <submittedName>
        <fullName evidence="2">Uncharacterized protein</fullName>
    </submittedName>
</protein>
<comment type="caution">
    <text evidence="2">The sequence shown here is derived from an EMBL/GenBank/DDBJ whole genome shotgun (WGS) entry which is preliminary data.</text>
</comment>
<dbReference type="GeneID" id="63842273"/>
<sequence>MTISTEIGYIMAAMEDAGCDSKKLFSPSAASSSNSTSKPPAKPCPKPTSQKAKAIEEKEEELRYSTDSESILKGMWILYLTFCSCVHIPHRSRKNINDQVFDPAF</sequence>
<accession>A0A9P5CNQ5</accession>
<dbReference type="AlphaFoldDB" id="A0A9P5CNQ5"/>
<dbReference type="RefSeq" id="XP_040776670.1">
    <property type="nucleotide sequence ID" value="XM_040925144.1"/>
</dbReference>
<keyword evidence="3" id="KW-1185">Reference proteome</keyword>
<reference evidence="2" key="1">
    <citation type="journal article" date="2020" name="Phytopathology">
        <title>Genome sequence of the chestnut blight fungus Cryphonectria parasitica EP155: A fundamental resource for an archetypical invasive plant pathogen.</title>
        <authorList>
            <person name="Crouch J.A."/>
            <person name="Dawe A."/>
            <person name="Aerts A."/>
            <person name="Barry K."/>
            <person name="Churchill A.C.L."/>
            <person name="Grimwood J."/>
            <person name="Hillman B."/>
            <person name="Milgroom M.G."/>
            <person name="Pangilinan J."/>
            <person name="Smith M."/>
            <person name="Salamov A."/>
            <person name="Schmutz J."/>
            <person name="Yadav J."/>
            <person name="Grigoriev I.V."/>
            <person name="Nuss D."/>
        </authorList>
    </citation>
    <scope>NUCLEOTIDE SEQUENCE</scope>
    <source>
        <strain evidence="2">EP155</strain>
    </source>
</reference>
<dbReference type="Proteomes" id="UP000803844">
    <property type="component" value="Unassembled WGS sequence"/>
</dbReference>
<evidence type="ECO:0000256" key="1">
    <source>
        <dbReference type="SAM" id="MobiDB-lite"/>
    </source>
</evidence>
<dbReference type="EMBL" id="MU032347">
    <property type="protein sequence ID" value="KAF3765709.1"/>
    <property type="molecule type" value="Genomic_DNA"/>
</dbReference>
<feature type="region of interest" description="Disordered" evidence="1">
    <location>
        <begin position="25"/>
        <end position="60"/>
    </location>
</feature>